<evidence type="ECO:0008006" key="3">
    <source>
        <dbReference type="Google" id="ProtNLM"/>
    </source>
</evidence>
<evidence type="ECO:0000256" key="1">
    <source>
        <dbReference type="SAM" id="MobiDB-lite"/>
    </source>
</evidence>
<name>C3ZH84_BRAFL</name>
<gene>
    <name evidence="2" type="ORF">BRAFLDRAFT_107134</name>
</gene>
<feature type="region of interest" description="Disordered" evidence="1">
    <location>
        <begin position="487"/>
        <end position="623"/>
    </location>
</feature>
<feature type="compositionally biased region" description="Polar residues" evidence="1">
    <location>
        <begin position="487"/>
        <end position="498"/>
    </location>
</feature>
<evidence type="ECO:0000313" key="2">
    <source>
        <dbReference type="EMBL" id="EEN48067.1"/>
    </source>
</evidence>
<dbReference type="eggNOG" id="ENOG502S5DI">
    <property type="taxonomic scope" value="Eukaryota"/>
</dbReference>
<feature type="compositionally biased region" description="Polar residues" evidence="1">
    <location>
        <begin position="514"/>
        <end position="530"/>
    </location>
</feature>
<reference evidence="2" key="1">
    <citation type="journal article" date="2008" name="Nature">
        <title>The amphioxus genome and the evolution of the chordate karyotype.</title>
        <authorList>
            <consortium name="US DOE Joint Genome Institute (JGI-PGF)"/>
            <person name="Putnam N.H."/>
            <person name="Butts T."/>
            <person name="Ferrier D.E.K."/>
            <person name="Furlong R.F."/>
            <person name="Hellsten U."/>
            <person name="Kawashima T."/>
            <person name="Robinson-Rechavi M."/>
            <person name="Shoguchi E."/>
            <person name="Terry A."/>
            <person name="Yu J.-K."/>
            <person name="Benito-Gutierrez E.L."/>
            <person name="Dubchak I."/>
            <person name="Garcia-Fernandez J."/>
            <person name="Gibson-Brown J.J."/>
            <person name="Grigoriev I.V."/>
            <person name="Horton A.C."/>
            <person name="de Jong P.J."/>
            <person name="Jurka J."/>
            <person name="Kapitonov V.V."/>
            <person name="Kohara Y."/>
            <person name="Kuroki Y."/>
            <person name="Lindquist E."/>
            <person name="Lucas S."/>
            <person name="Osoegawa K."/>
            <person name="Pennacchio L.A."/>
            <person name="Salamov A.A."/>
            <person name="Satou Y."/>
            <person name="Sauka-Spengler T."/>
            <person name="Schmutz J."/>
            <person name="Shin-I T."/>
            <person name="Toyoda A."/>
            <person name="Bronner-Fraser M."/>
            <person name="Fujiyama A."/>
            <person name="Holland L.Z."/>
            <person name="Holland P.W.H."/>
            <person name="Satoh N."/>
            <person name="Rokhsar D.S."/>
        </authorList>
    </citation>
    <scope>NUCLEOTIDE SEQUENCE [LARGE SCALE GENOMIC DNA]</scope>
    <source>
        <strain evidence="2">S238N-H82</strain>
        <tissue evidence="2">Testes</tissue>
    </source>
</reference>
<dbReference type="InParanoid" id="C3ZH84"/>
<feature type="region of interest" description="Disordered" evidence="1">
    <location>
        <begin position="266"/>
        <end position="299"/>
    </location>
</feature>
<feature type="compositionally biased region" description="Polar residues" evidence="1">
    <location>
        <begin position="278"/>
        <end position="295"/>
    </location>
</feature>
<accession>C3ZH84</accession>
<dbReference type="EMBL" id="GG666622">
    <property type="protein sequence ID" value="EEN48067.1"/>
    <property type="molecule type" value="Genomic_DNA"/>
</dbReference>
<feature type="region of interest" description="Disordered" evidence="1">
    <location>
        <begin position="52"/>
        <end position="74"/>
    </location>
</feature>
<organism>
    <name type="scientific">Branchiostoma floridae</name>
    <name type="common">Florida lancelet</name>
    <name type="synonym">Amphioxus</name>
    <dbReference type="NCBI Taxonomy" id="7739"/>
    <lineage>
        <taxon>Eukaryota</taxon>
        <taxon>Metazoa</taxon>
        <taxon>Chordata</taxon>
        <taxon>Cephalochordata</taxon>
        <taxon>Leptocardii</taxon>
        <taxon>Amphioxiformes</taxon>
        <taxon>Branchiostomatidae</taxon>
        <taxon>Branchiostoma</taxon>
    </lineage>
</organism>
<dbReference type="AlphaFoldDB" id="C3ZH84"/>
<feature type="compositionally biased region" description="Polar residues" evidence="1">
    <location>
        <begin position="581"/>
        <end position="594"/>
    </location>
</feature>
<feature type="compositionally biased region" description="Polar residues" evidence="1">
    <location>
        <begin position="156"/>
        <end position="179"/>
    </location>
</feature>
<dbReference type="CDD" id="cd10909">
    <property type="entry name" value="ChtBD1_GH18_2"/>
    <property type="match status" value="1"/>
</dbReference>
<sequence length="623" mass="69136">MAEDIITPDNVPRVDTNDISEVGLTQVASDPGIHKDLDPHTFSNLLPNPMYETSCSPSENDADRSVPVEDSPTVPETRYFQNTYENQTKHRNYEEDGHPSIHMRCNEHDDGNHIPDITEDADDTAQAIEITDDKLIPITEQNIRQNDMEASKSDTHPISPQKIQSPNPVYSQKNDQNTFRDPVCRSKALDQPNSGYTTNMRSCNEPYAAKNATTTTNNHDYGINVIRQSDIKDEIQEPIDVTEDNDYMPSAVAYVSTPLYRSEYTSTEKDADEVVPGNDNTGLPQNRHIPSSDPSYSRDGLNRNPIYVPNMLQQARCPPKKKWRDDLRCGQGYPADDGNPAECDPDGKRRCCSDANWCGYSLYHCDCRGCVNYGKNIKKTRECRTIETDSGPQKDEGSRQGGVSVPFSGTRDVLSVFSPGDRLVLKLRKAKRCKDTTVGELSIDVAAALESADGLPQKWWYIMDRPSKGGRRNEEVFLQVSVTLDGTEVNSQPTQNQVRSKRRTANPPEGTVEASAQGNPESPSELQNHQGKVVKVSQEKNEADTPNDSNAKDSKPPSVAGQDSSDTANKFAVNEDRDVDTQSSSRNTDVTPLQVSGAADGPDPERKSELPNGQCKRRQIFPL</sequence>
<protein>
    <recommendedName>
        <fullName evidence="3">Chitin-binding type-1 domain-containing protein</fullName>
    </recommendedName>
</protein>
<feature type="region of interest" description="Disordered" evidence="1">
    <location>
        <begin position="147"/>
        <end position="179"/>
    </location>
</feature>
<proteinExistence type="predicted"/>